<dbReference type="EMBL" id="CP019236">
    <property type="protein sequence ID" value="APW39694.1"/>
    <property type="molecule type" value="Genomic_DNA"/>
</dbReference>
<dbReference type="Proteomes" id="UP000186609">
    <property type="component" value="Chromosome"/>
</dbReference>
<evidence type="ECO:0000256" key="1">
    <source>
        <dbReference type="SAM" id="Coils"/>
    </source>
</evidence>
<keyword evidence="2" id="KW-1133">Transmembrane helix</keyword>
<organism evidence="4 5">
    <name type="scientific">Rhodoferax koreensis</name>
    <dbReference type="NCBI Taxonomy" id="1842727"/>
    <lineage>
        <taxon>Bacteria</taxon>
        <taxon>Pseudomonadati</taxon>
        <taxon>Pseudomonadota</taxon>
        <taxon>Betaproteobacteria</taxon>
        <taxon>Burkholderiales</taxon>
        <taxon>Comamonadaceae</taxon>
        <taxon>Rhodoferax</taxon>
    </lineage>
</organism>
<keyword evidence="1" id="KW-0175">Coiled coil</keyword>
<accession>A0A1P8K103</accession>
<sequence>MNRIVFAAAFAIGLLTVAWVGVGFAGVNALALLMTAVIAAVYLLGAFELRQFRAATTALATALAEVPQPLGDTGAWLARVPASLQNPVRLRIEGERVALPGPALTPYLVGLLVMLGMLGTFLGMIVTFKGAVFALEGSTDLQAMRAALAAPIKGLGLSFGTSVAGVAASAMLGLLSALCRRERLAVARQLDSLVATVFRPFSLGHQRQRAFKALEVQAQALPQVVDRLQAMIEGLERRSQQLDAQLLARQDQFHRDVGIAYTGLADSVGASLKDSLAAGARAAGESIKPVVEAAMAGVAAESQRLHQRLFDATQAQLTGLSDAFGSTARGVSDGWATALQTHADTSAAQVAQLDRALLAFNHAFEQRSAALLARVEETAARSQSDQAAADQQRLQGWTRSLEAMAATLRDDWREAGAQNLAQQHAVWAKLEKTIGDITERASQQAERTLHDTARLLAQSEELISARIAAEAGWVQQHGERMEQLAGLWGSEIGTLRSDEAARGQAALDRLAELQAALADHLATLGNALEAPMTRLMQTAAEVPQAAAGVITQLREEMARLGERDNRAVEEHAVLVEKIGGLLQTLNQASGEQRAAIESLVASATTVLDQAASRFSATLQAQAGAASDVAAQVGGSAIELAALGEAFNHGVTLFSSSNEKLMDGLQRMEAALGQSAARSDEQLAYYVAQAREVIDLSMSSQQQIVEDLRRLRGAQRAVAEDSAE</sequence>
<proteinExistence type="predicted"/>
<evidence type="ECO:0000313" key="5">
    <source>
        <dbReference type="Proteomes" id="UP000186609"/>
    </source>
</evidence>
<feature type="domain" description="DUF802" evidence="3">
    <location>
        <begin position="320"/>
        <end position="372"/>
    </location>
</feature>
<feature type="coiled-coil region" evidence="1">
    <location>
        <begin position="225"/>
        <end position="252"/>
    </location>
</feature>
<evidence type="ECO:0000259" key="3">
    <source>
        <dbReference type="Pfam" id="PF05650"/>
    </source>
</evidence>
<dbReference type="STRING" id="1842727.RD110_22870"/>
<keyword evidence="5" id="KW-1185">Reference proteome</keyword>
<dbReference type="RefSeq" id="WP_076202237.1">
    <property type="nucleotide sequence ID" value="NZ_CP019236.1"/>
</dbReference>
<evidence type="ECO:0000313" key="4">
    <source>
        <dbReference type="EMBL" id="APW39694.1"/>
    </source>
</evidence>
<dbReference type="Pfam" id="PF05650">
    <property type="entry name" value="DUF802"/>
    <property type="match status" value="1"/>
</dbReference>
<dbReference type="InterPro" id="IPR008520">
    <property type="entry name" value="DUF802"/>
</dbReference>
<keyword evidence="2" id="KW-0812">Transmembrane</keyword>
<protein>
    <recommendedName>
        <fullName evidence="3">DUF802 domain-containing protein</fullName>
    </recommendedName>
</protein>
<keyword evidence="2" id="KW-0472">Membrane</keyword>
<dbReference type="AlphaFoldDB" id="A0A1P8K103"/>
<reference evidence="4 5" key="1">
    <citation type="submission" date="2017-01" db="EMBL/GenBank/DDBJ databases">
        <authorList>
            <person name="Mah S.A."/>
            <person name="Swanson W.J."/>
            <person name="Moy G.W."/>
            <person name="Vacquier V.D."/>
        </authorList>
    </citation>
    <scope>NUCLEOTIDE SEQUENCE [LARGE SCALE GENOMIC DNA]</scope>
    <source>
        <strain evidence="4 5">DCY110</strain>
    </source>
</reference>
<dbReference type="KEGG" id="rhy:RD110_22870"/>
<feature type="transmembrane region" description="Helical" evidence="2">
    <location>
        <begin position="155"/>
        <end position="179"/>
    </location>
</feature>
<feature type="transmembrane region" description="Helical" evidence="2">
    <location>
        <begin position="30"/>
        <end position="47"/>
    </location>
</feature>
<name>A0A1P8K103_9BURK</name>
<feature type="transmembrane region" description="Helical" evidence="2">
    <location>
        <begin position="107"/>
        <end position="135"/>
    </location>
</feature>
<gene>
    <name evidence="4" type="ORF">RD110_22870</name>
</gene>
<dbReference type="OrthoDB" id="6053769at2"/>
<evidence type="ECO:0000256" key="2">
    <source>
        <dbReference type="SAM" id="Phobius"/>
    </source>
</evidence>